<evidence type="ECO:0000256" key="3">
    <source>
        <dbReference type="SAM" id="MobiDB-lite"/>
    </source>
</evidence>
<organism evidence="5 6">
    <name type="scientific">Anaeramoeba flamelloides</name>
    <dbReference type="NCBI Taxonomy" id="1746091"/>
    <lineage>
        <taxon>Eukaryota</taxon>
        <taxon>Metamonada</taxon>
        <taxon>Anaeramoebidae</taxon>
        <taxon>Anaeramoeba</taxon>
    </lineage>
</organism>
<dbReference type="InterPro" id="IPR047141">
    <property type="entry name" value="Stealth"/>
</dbReference>
<protein>
    <recommendedName>
        <fullName evidence="4">Stealth protein CR2 conserved region 2 domain-containing protein</fullName>
    </recommendedName>
</protein>
<sequence length="446" mass="53695">MLARLHKLNNPKKIVLVTFFFILVILIFKGKDFSLSEEEQLVIFTQTDLDETTLQLQGKKQIIDRAESELSQKRTEVLNKERENESQELETDEQKTKYQETKKEIYNAKQEIENKEFELEELLKVYNNEKKNLQIKTEIVQDEGKIDLVYSWAGILNDMTIRNRYNWELQFSLRSIHKYLPWINKIYILINTDTEPPYWLKENYPDGKIIILDRCELIDHPDYCPTYNSFAVYSVVHTIPGLSNKFILMDDDFFFNRPVGPEYMFTETGLPIVYQKFRKTPTYKSNDKLWNYIKTNGYPKWKYAKFTHIPMPLRRDLILKFDQNYPGYLDLVQSHYKKRYKKLTEEVSMIYYLYFSEKGWIKAPGQNKAKFFQTPKYHKDDITQEFETYYDIITGKKKITFNVNDSFSKNDEIYQKQRKVLWNFYNKLYPETPDYELPNPDHAKYS</sequence>
<dbReference type="AlphaFoldDB" id="A0AAV7YVX9"/>
<dbReference type="Pfam" id="PF11380">
    <property type="entry name" value="Stealth_CR2"/>
    <property type="match status" value="1"/>
</dbReference>
<proteinExistence type="inferred from homology"/>
<comment type="similarity">
    <text evidence="1">Belongs to the stealth family.</text>
</comment>
<reference evidence="5" key="1">
    <citation type="submission" date="2022-08" db="EMBL/GenBank/DDBJ databases">
        <title>Novel sulphate-reducing endosymbionts in the free-living metamonad Anaeramoeba.</title>
        <authorList>
            <person name="Jerlstrom-Hultqvist J."/>
            <person name="Cepicka I."/>
            <person name="Gallot-Lavallee L."/>
            <person name="Salas-Leiva D."/>
            <person name="Curtis B.A."/>
            <person name="Zahonova K."/>
            <person name="Pipaliya S."/>
            <person name="Dacks J."/>
            <person name="Roger A.J."/>
        </authorList>
    </citation>
    <scope>NUCLEOTIDE SEQUENCE</scope>
    <source>
        <strain evidence="5">Busselton2</strain>
    </source>
</reference>
<dbReference type="EMBL" id="JANTQA010000045">
    <property type="protein sequence ID" value="KAJ3433958.1"/>
    <property type="molecule type" value="Genomic_DNA"/>
</dbReference>
<evidence type="ECO:0000313" key="6">
    <source>
        <dbReference type="Proteomes" id="UP001146793"/>
    </source>
</evidence>
<feature type="domain" description="Stealth protein CR2 conserved region 2" evidence="4">
    <location>
        <begin position="165"/>
        <end position="270"/>
    </location>
</feature>
<feature type="region of interest" description="Disordered" evidence="3">
    <location>
        <begin position="73"/>
        <end position="96"/>
    </location>
</feature>
<dbReference type="Proteomes" id="UP001146793">
    <property type="component" value="Unassembled WGS sequence"/>
</dbReference>
<accession>A0AAV7YVX9</accession>
<dbReference type="PANTHER" id="PTHR24045">
    <property type="match status" value="1"/>
</dbReference>
<evidence type="ECO:0000259" key="4">
    <source>
        <dbReference type="Pfam" id="PF11380"/>
    </source>
</evidence>
<evidence type="ECO:0000313" key="5">
    <source>
        <dbReference type="EMBL" id="KAJ3433958.1"/>
    </source>
</evidence>
<dbReference type="GO" id="GO:0016772">
    <property type="term" value="F:transferase activity, transferring phosphorus-containing groups"/>
    <property type="evidence" value="ECO:0007669"/>
    <property type="project" value="InterPro"/>
</dbReference>
<keyword evidence="2" id="KW-0808">Transferase</keyword>
<evidence type="ECO:0000256" key="1">
    <source>
        <dbReference type="ARBA" id="ARBA00007583"/>
    </source>
</evidence>
<dbReference type="InterPro" id="IPR021520">
    <property type="entry name" value="Stealth_CR2"/>
</dbReference>
<gene>
    <name evidence="5" type="ORF">M0812_20015</name>
</gene>
<name>A0AAV7YVX9_9EUKA</name>
<dbReference type="GO" id="GO:0005794">
    <property type="term" value="C:Golgi apparatus"/>
    <property type="evidence" value="ECO:0007669"/>
    <property type="project" value="TreeGrafter"/>
</dbReference>
<feature type="compositionally biased region" description="Basic and acidic residues" evidence="3">
    <location>
        <begin position="73"/>
        <end position="85"/>
    </location>
</feature>
<evidence type="ECO:0000256" key="2">
    <source>
        <dbReference type="ARBA" id="ARBA00022679"/>
    </source>
</evidence>
<dbReference type="PANTHER" id="PTHR24045:SF0">
    <property type="entry name" value="N-ACETYLGLUCOSAMINE-1-PHOSPHOTRANSFERASE SUBUNITS ALPHA_BETA"/>
    <property type="match status" value="1"/>
</dbReference>
<comment type="caution">
    <text evidence="5">The sequence shown here is derived from an EMBL/GenBank/DDBJ whole genome shotgun (WGS) entry which is preliminary data.</text>
</comment>